<keyword evidence="3" id="KW-1185">Reference proteome</keyword>
<evidence type="ECO:0000313" key="3">
    <source>
        <dbReference type="Proteomes" id="UP001050691"/>
    </source>
</evidence>
<evidence type="ECO:0000313" key="2">
    <source>
        <dbReference type="EMBL" id="GJJ09095.1"/>
    </source>
</evidence>
<reference evidence="2" key="1">
    <citation type="submission" date="2021-10" db="EMBL/GenBank/DDBJ databases">
        <title>De novo Genome Assembly of Clathrus columnatus (Basidiomycota, Fungi) Using Illumina and Nanopore Sequence Data.</title>
        <authorList>
            <person name="Ogiso-Tanaka E."/>
            <person name="Itagaki H."/>
            <person name="Hosoya T."/>
            <person name="Hosaka K."/>
        </authorList>
    </citation>
    <scope>NUCLEOTIDE SEQUENCE</scope>
    <source>
        <strain evidence="2">MO-923</strain>
    </source>
</reference>
<feature type="region of interest" description="Disordered" evidence="1">
    <location>
        <begin position="432"/>
        <end position="502"/>
    </location>
</feature>
<dbReference type="EMBL" id="BPWL01000004">
    <property type="protein sequence ID" value="GJJ09095.1"/>
    <property type="molecule type" value="Genomic_DNA"/>
</dbReference>
<gene>
    <name evidence="2" type="ORF">Clacol_003317</name>
</gene>
<feature type="compositionally biased region" description="Low complexity" evidence="1">
    <location>
        <begin position="454"/>
        <end position="465"/>
    </location>
</feature>
<feature type="compositionally biased region" description="Polar residues" evidence="1">
    <location>
        <begin position="436"/>
        <end position="453"/>
    </location>
</feature>
<name>A0AAV5A7Y7_9AGAM</name>
<dbReference type="Proteomes" id="UP001050691">
    <property type="component" value="Unassembled WGS sequence"/>
</dbReference>
<comment type="caution">
    <text evidence="2">The sequence shown here is derived from an EMBL/GenBank/DDBJ whole genome shotgun (WGS) entry which is preliminary data.</text>
</comment>
<dbReference type="Gene3D" id="3.20.200.10">
    <property type="entry name" value="MHCK/EF2 kinase"/>
    <property type="match status" value="1"/>
</dbReference>
<proteinExistence type="predicted"/>
<accession>A0AAV5A7Y7</accession>
<sequence>MGETAMALNNLINQPINPRTPLDLLQFSAPHSQSALTDAVEMQNAHNVIGSLARAYDHAKQGVQQPQLLQSSKLPSSFTSFVPPGLPSKKISTINVHLESINILMCKKQEKLEIIPCTHPFSIETPWSNIISTFAGIVQFELNDQCQITVLLNRISLQNFQSNQIKQYVDESTTKSLGYLWSYITAPRLNFLYIPKTETLKQTPTLQCIAIVTLNDVETLEYTNYLKNLKAIKKVSKASIPSIVQNPVSVGNYISKASGSGRSGPYLTEIVRSENLIIEHFDMRLQSNNVSTLIKSPAQLQMTISCDFKASGQTKHMYDAHIGTNVYAAKCFYNLGIPQTEISAKDNWTHLQNELSRHITATKLGEQFVFAANEKNLALCNFTFSDSWIHGTSGIGDDGEQGIEAFKVQHRCNSLCKALHLPELVCEPRNIKRSRAPSSPTQLLDDNDLTNVDSPKTSSTTPFSSLRKRSHNNSLVSSKKNANLSASSTTPQSTSNNSDILGNETDLTISEISYEFDIEITLWGRGENNNLREVLPRKGEERKGKLKLWVKEGEIYNVKCLQWWKAQMLDTSVATTYAQGFAFSPYAERWPGSTLSAEIQRPVETEDGEGNLIDASYPHNIGTTGIEFWRKSHTCFSTCEALGFTHLV</sequence>
<organism evidence="2 3">
    <name type="scientific">Clathrus columnatus</name>
    <dbReference type="NCBI Taxonomy" id="1419009"/>
    <lineage>
        <taxon>Eukaryota</taxon>
        <taxon>Fungi</taxon>
        <taxon>Dikarya</taxon>
        <taxon>Basidiomycota</taxon>
        <taxon>Agaricomycotina</taxon>
        <taxon>Agaricomycetes</taxon>
        <taxon>Phallomycetidae</taxon>
        <taxon>Phallales</taxon>
        <taxon>Clathraceae</taxon>
        <taxon>Clathrus</taxon>
    </lineage>
</organism>
<dbReference type="InterPro" id="IPR011009">
    <property type="entry name" value="Kinase-like_dom_sf"/>
</dbReference>
<dbReference type="AlphaFoldDB" id="A0AAV5A7Y7"/>
<feature type="compositionally biased region" description="Low complexity" evidence="1">
    <location>
        <begin position="477"/>
        <end position="498"/>
    </location>
</feature>
<dbReference type="SUPFAM" id="SSF56112">
    <property type="entry name" value="Protein kinase-like (PK-like)"/>
    <property type="match status" value="1"/>
</dbReference>
<evidence type="ECO:0000256" key="1">
    <source>
        <dbReference type="SAM" id="MobiDB-lite"/>
    </source>
</evidence>
<protein>
    <recommendedName>
        <fullName evidence="4">Alpha-type protein kinase domain-containing protein</fullName>
    </recommendedName>
</protein>
<evidence type="ECO:0008006" key="4">
    <source>
        <dbReference type="Google" id="ProtNLM"/>
    </source>
</evidence>